<keyword evidence="8" id="KW-1185">Reference proteome</keyword>
<evidence type="ECO:0000313" key="7">
    <source>
        <dbReference type="EMBL" id="MCJ8012691.1"/>
    </source>
</evidence>
<protein>
    <submittedName>
        <fullName evidence="7">Trypsin-like peptidase domain-containing protein</fullName>
    </submittedName>
</protein>
<evidence type="ECO:0000256" key="5">
    <source>
        <dbReference type="SAM" id="SignalP"/>
    </source>
</evidence>
<keyword evidence="2" id="KW-0645">Protease</keyword>
<evidence type="ECO:0000256" key="4">
    <source>
        <dbReference type="ARBA" id="ARBA00022825"/>
    </source>
</evidence>
<keyword evidence="3" id="KW-0378">Hydrolase</keyword>
<keyword evidence="5" id="KW-0732">Signal</keyword>
<feature type="signal peptide" evidence="5">
    <location>
        <begin position="1"/>
        <end position="25"/>
    </location>
</feature>
<dbReference type="SMART" id="SM00228">
    <property type="entry name" value="PDZ"/>
    <property type="match status" value="1"/>
</dbReference>
<dbReference type="InterPro" id="IPR001940">
    <property type="entry name" value="Peptidase_S1C"/>
</dbReference>
<dbReference type="RefSeq" id="WP_244725520.1">
    <property type="nucleotide sequence ID" value="NZ_JALIRP010000005.1"/>
</dbReference>
<evidence type="ECO:0000256" key="1">
    <source>
        <dbReference type="ARBA" id="ARBA00010541"/>
    </source>
</evidence>
<dbReference type="GO" id="GO:0006508">
    <property type="term" value="P:proteolysis"/>
    <property type="evidence" value="ECO:0007669"/>
    <property type="project" value="UniProtKB-KW"/>
</dbReference>
<dbReference type="EMBL" id="JALIRP010000005">
    <property type="protein sequence ID" value="MCJ8012691.1"/>
    <property type="molecule type" value="Genomic_DNA"/>
</dbReference>
<reference evidence="7" key="1">
    <citation type="submission" date="2022-04" db="EMBL/GenBank/DDBJ databases">
        <title>Paenibacillus mangrovi sp. nov., a novel endophytic bacterium isolated from bark of Kandelia candel.</title>
        <authorList>
            <person name="Tuo L."/>
        </authorList>
    </citation>
    <scope>NUCLEOTIDE SEQUENCE</scope>
    <source>
        <strain evidence="7">KQZ6P-2</strain>
    </source>
</reference>
<feature type="domain" description="PDZ" evidence="6">
    <location>
        <begin position="272"/>
        <end position="350"/>
    </location>
</feature>
<dbReference type="SUPFAM" id="SSF50494">
    <property type="entry name" value="Trypsin-like serine proteases"/>
    <property type="match status" value="1"/>
</dbReference>
<dbReference type="InterPro" id="IPR043504">
    <property type="entry name" value="Peptidase_S1_PA_chymotrypsin"/>
</dbReference>
<organism evidence="7 8">
    <name type="scientific">Paenibacillus mangrovi</name>
    <dbReference type="NCBI Taxonomy" id="2931978"/>
    <lineage>
        <taxon>Bacteria</taxon>
        <taxon>Bacillati</taxon>
        <taxon>Bacillota</taxon>
        <taxon>Bacilli</taxon>
        <taxon>Bacillales</taxon>
        <taxon>Paenibacillaceae</taxon>
        <taxon>Paenibacillus</taxon>
    </lineage>
</organism>
<sequence>MKPMGKKRVILLVCSLMLLSGAAEAGAQSAVKSQSAAKTKTTASVAVKSQKNTASTKVQIPADPVPQIVKNVSPSVVGIIGRSTDPADKTAANRNNLAHGTGVIISSNGWIVTNAHVVNGLQSTVVVTADGKTYKITDTYVDEISDLALIKINASNLQPAVFAKSAQNTQVGEKVVAIGTPISFSFRNSATVGVVSGMNRAINASYRLIQSDTAINPGNSGGPLVNMKGEVVGINSMKFAAIGVENMGFSIPSETVQYVINQLFKYGEVRRPSLGFSMEESWSAIVGLPTQDPLTITKVVSDEAKKAGIREGDVLYAINGKSVTSVVDINEMFKSYMPGQTVKLLMQSDGDIVTRKLVLTQASGVDENTLADDAGEEF</sequence>
<dbReference type="Pfam" id="PF13180">
    <property type="entry name" value="PDZ_2"/>
    <property type="match status" value="1"/>
</dbReference>
<dbReference type="InterPro" id="IPR051201">
    <property type="entry name" value="Chloro_Bact_Ser_Proteases"/>
</dbReference>
<dbReference type="AlphaFoldDB" id="A0A9X2B2V8"/>
<evidence type="ECO:0000256" key="3">
    <source>
        <dbReference type="ARBA" id="ARBA00022801"/>
    </source>
</evidence>
<dbReference type="Proteomes" id="UP001139347">
    <property type="component" value="Unassembled WGS sequence"/>
</dbReference>
<dbReference type="InterPro" id="IPR009003">
    <property type="entry name" value="Peptidase_S1_PA"/>
</dbReference>
<comment type="similarity">
    <text evidence="1">Belongs to the peptidase S1C family.</text>
</comment>
<evidence type="ECO:0000259" key="6">
    <source>
        <dbReference type="SMART" id="SM00228"/>
    </source>
</evidence>
<dbReference type="GO" id="GO:0004252">
    <property type="term" value="F:serine-type endopeptidase activity"/>
    <property type="evidence" value="ECO:0007669"/>
    <property type="project" value="InterPro"/>
</dbReference>
<feature type="chain" id="PRO_5040910112" evidence="5">
    <location>
        <begin position="26"/>
        <end position="378"/>
    </location>
</feature>
<dbReference type="Gene3D" id="2.40.10.10">
    <property type="entry name" value="Trypsin-like serine proteases"/>
    <property type="match status" value="2"/>
</dbReference>
<dbReference type="InterPro" id="IPR001478">
    <property type="entry name" value="PDZ"/>
</dbReference>
<dbReference type="Pfam" id="PF13365">
    <property type="entry name" value="Trypsin_2"/>
    <property type="match status" value="1"/>
</dbReference>
<keyword evidence="4" id="KW-0720">Serine protease</keyword>
<dbReference type="SUPFAM" id="SSF50156">
    <property type="entry name" value="PDZ domain-like"/>
    <property type="match status" value="1"/>
</dbReference>
<evidence type="ECO:0000256" key="2">
    <source>
        <dbReference type="ARBA" id="ARBA00022670"/>
    </source>
</evidence>
<evidence type="ECO:0000313" key="8">
    <source>
        <dbReference type="Proteomes" id="UP001139347"/>
    </source>
</evidence>
<dbReference type="PANTHER" id="PTHR43343:SF3">
    <property type="entry name" value="PROTEASE DO-LIKE 8, CHLOROPLASTIC"/>
    <property type="match status" value="1"/>
</dbReference>
<comment type="caution">
    <text evidence="7">The sequence shown here is derived from an EMBL/GenBank/DDBJ whole genome shotgun (WGS) entry which is preliminary data.</text>
</comment>
<dbReference type="InterPro" id="IPR036034">
    <property type="entry name" value="PDZ_sf"/>
</dbReference>
<name>A0A9X2B2V8_9BACL</name>
<accession>A0A9X2B2V8</accession>
<dbReference type="PANTHER" id="PTHR43343">
    <property type="entry name" value="PEPTIDASE S12"/>
    <property type="match status" value="1"/>
</dbReference>
<gene>
    <name evidence="7" type="ORF">MUG84_13215</name>
</gene>
<dbReference type="PRINTS" id="PR00834">
    <property type="entry name" value="PROTEASES2C"/>
</dbReference>
<proteinExistence type="inferred from homology"/>
<dbReference type="Gene3D" id="2.30.42.10">
    <property type="match status" value="1"/>
</dbReference>